<dbReference type="OrthoDB" id="6334211at2759"/>
<dbReference type="eggNOG" id="KOG0707">
    <property type="taxonomic scope" value="Eukaryota"/>
</dbReference>
<reference evidence="7" key="3">
    <citation type="submission" date="2015-06" db="UniProtKB">
        <authorList>
            <consortium name="EnsemblProtists"/>
        </authorList>
    </citation>
    <scope>IDENTIFICATION</scope>
</reference>
<dbReference type="InterPro" id="IPR027417">
    <property type="entry name" value="P-loop_NTPase"/>
</dbReference>
<dbReference type="OMA" id="DINGCDV"/>
<reference evidence="8" key="2">
    <citation type="submission" date="2012-11" db="EMBL/GenBank/DDBJ databases">
        <authorList>
            <person name="Kuo A."/>
            <person name="Curtis B.A."/>
            <person name="Tanifuji G."/>
            <person name="Burki F."/>
            <person name="Gruber A."/>
            <person name="Irimia M."/>
            <person name="Maruyama S."/>
            <person name="Arias M.C."/>
            <person name="Ball S.G."/>
            <person name="Gile G.H."/>
            <person name="Hirakawa Y."/>
            <person name="Hopkins J.F."/>
            <person name="Rensing S.A."/>
            <person name="Schmutz J."/>
            <person name="Symeonidi A."/>
            <person name="Elias M."/>
            <person name="Eveleigh R.J."/>
            <person name="Herman E.K."/>
            <person name="Klute M.J."/>
            <person name="Nakayama T."/>
            <person name="Obornik M."/>
            <person name="Reyes-Prieto A."/>
            <person name="Armbrust E.V."/>
            <person name="Aves S.J."/>
            <person name="Beiko R.G."/>
            <person name="Coutinho P."/>
            <person name="Dacks J.B."/>
            <person name="Durnford D.G."/>
            <person name="Fast N.M."/>
            <person name="Green B.R."/>
            <person name="Grisdale C."/>
            <person name="Hempe F."/>
            <person name="Henrissat B."/>
            <person name="Hoppner M.P."/>
            <person name="Ishida K.-I."/>
            <person name="Kim E."/>
            <person name="Koreny L."/>
            <person name="Kroth P.G."/>
            <person name="Liu Y."/>
            <person name="Malik S.-B."/>
            <person name="Maier U.G."/>
            <person name="McRose D."/>
            <person name="Mock T."/>
            <person name="Neilson J.A."/>
            <person name="Onodera N.T."/>
            <person name="Poole A.M."/>
            <person name="Pritham E.J."/>
            <person name="Richards T.A."/>
            <person name="Rocap G."/>
            <person name="Roy S.W."/>
            <person name="Sarai C."/>
            <person name="Schaack S."/>
            <person name="Shirato S."/>
            <person name="Slamovits C.H."/>
            <person name="Spencer D.F."/>
            <person name="Suzuki S."/>
            <person name="Worden A.Z."/>
            <person name="Zauner S."/>
            <person name="Barry K."/>
            <person name="Bell C."/>
            <person name="Bharti A.K."/>
            <person name="Crow J.A."/>
            <person name="Grimwood J."/>
            <person name="Kramer R."/>
            <person name="Lindquist E."/>
            <person name="Lucas S."/>
            <person name="Salamov A."/>
            <person name="McFadden G.I."/>
            <person name="Lane C.E."/>
            <person name="Keeling P.J."/>
            <person name="Gray M.W."/>
            <person name="Grigoriev I.V."/>
            <person name="Archibald J.M."/>
        </authorList>
    </citation>
    <scope>NUCLEOTIDE SEQUENCE</scope>
    <source>
        <strain evidence="8">CCMP2712</strain>
    </source>
</reference>
<dbReference type="GO" id="GO:0004385">
    <property type="term" value="F:GMP kinase activity"/>
    <property type="evidence" value="ECO:0007669"/>
    <property type="project" value="TreeGrafter"/>
</dbReference>
<dbReference type="PaxDb" id="55529-EKX43173"/>
<dbReference type="RefSeq" id="XP_005830153.1">
    <property type="nucleotide sequence ID" value="XM_005830096.1"/>
</dbReference>
<organism evidence="6">
    <name type="scientific">Guillardia theta (strain CCMP2712)</name>
    <name type="common">Cryptophyte</name>
    <dbReference type="NCBI Taxonomy" id="905079"/>
    <lineage>
        <taxon>Eukaryota</taxon>
        <taxon>Cryptophyceae</taxon>
        <taxon>Pyrenomonadales</taxon>
        <taxon>Geminigeraceae</taxon>
        <taxon>Guillardia</taxon>
    </lineage>
</organism>
<dbReference type="Gene3D" id="3.40.50.300">
    <property type="entry name" value="P-loop containing nucleotide triphosphate hydrolases"/>
    <property type="match status" value="1"/>
</dbReference>
<evidence type="ECO:0000313" key="6">
    <source>
        <dbReference type="EMBL" id="EKX43173.1"/>
    </source>
</evidence>
<comment type="similarity">
    <text evidence="2">Belongs to the guanylate kinase family.</text>
</comment>
<keyword evidence="3" id="KW-0808">Transferase</keyword>
<keyword evidence="8" id="KW-1185">Reference proteome</keyword>
<evidence type="ECO:0000256" key="1">
    <source>
        <dbReference type="ARBA" id="ARBA00004229"/>
    </source>
</evidence>
<evidence type="ECO:0000256" key="4">
    <source>
        <dbReference type="ARBA" id="ARBA00022777"/>
    </source>
</evidence>
<dbReference type="InterPro" id="IPR008144">
    <property type="entry name" value="Guanylate_kin-like_dom"/>
</dbReference>
<dbReference type="GO" id="GO:0009507">
    <property type="term" value="C:chloroplast"/>
    <property type="evidence" value="ECO:0007669"/>
    <property type="project" value="UniProtKB-SubCell"/>
</dbReference>
<dbReference type="GeneID" id="17299795"/>
<evidence type="ECO:0000313" key="7">
    <source>
        <dbReference type="EnsemblProtists" id="EKX43173"/>
    </source>
</evidence>
<protein>
    <recommendedName>
        <fullName evidence="5">Guanylate kinase-like domain-containing protein</fullName>
    </recommendedName>
</protein>
<dbReference type="HOGENOM" id="CLU_001715_0_4_1"/>
<dbReference type="EnsemblProtists" id="EKX43173">
    <property type="protein sequence ID" value="EKX43173"/>
    <property type="gene ID" value="GUITHDRAFT_57789"/>
</dbReference>
<dbReference type="SUPFAM" id="SSF52540">
    <property type="entry name" value="P-loop containing nucleoside triphosphate hydrolases"/>
    <property type="match status" value="1"/>
</dbReference>
<dbReference type="STRING" id="905079.L1J3S0"/>
<dbReference type="SMART" id="SM00072">
    <property type="entry name" value="GuKc"/>
    <property type="match status" value="1"/>
</dbReference>
<feature type="domain" description="Guanylate kinase-like" evidence="5">
    <location>
        <begin position="1"/>
        <end position="129"/>
    </location>
</feature>
<dbReference type="PROSITE" id="PS50052">
    <property type="entry name" value="GUANYLATE_KINASE_2"/>
    <property type="match status" value="1"/>
</dbReference>
<dbReference type="Pfam" id="PF00625">
    <property type="entry name" value="Guanylate_kin"/>
    <property type="match status" value="1"/>
</dbReference>
<feature type="non-terminal residue" evidence="6">
    <location>
        <position position="129"/>
    </location>
</feature>
<keyword evidence="4" id="KW-0418">Kinase</keyword>
<feature type="non-terminal residue" evidence="6">
    <location>
        <position position="1"/>
    </location>
</feature>
<evidence type="ECO:0000313" key="8">
    <source>
        <dbReference type="Proteomes" id="UP000011087"/>
    </source>
</evidence>
<name>L1J3S0_GUITC</name>
<dbReference type="EMBL" id="JH993012">
    <property type="protein sequence ID" value="EKX43173.1"/>
    <property type="molecule type" value="Genomic_DNA"/>
</dbReference>
<reference evidence="6 8" key="1">
    <citation type="journal article" date="2012" name="Nature">
        <title>Algal genomes reveal evolutionary mosaicism and the fate of nucleomorphs.</title>
        <authorList>
            <consortium name="DOE Joint Genome Institute"/>
            <person name="Curtis B.A."/>
            <person name="Tanifuji G."/>
            <person name="Burki F."/>
            <person name="Gruber A."/>
            <person name="Irimia M."/>
            <person name="Maruyama S."/>
            <person name="Arias M.C."/>
            <person name="Ball S.G."/>
            <person name="Gile G.H."/>
            <person name="Hirakawa Y."/>
            <person name="Hopkins J.F."/>
            <person name="Kuo A."/>
            <person name="Rensing S.A."/>
            <person name="Schmutz J."/>
            <person name="Symeonidi A."/>
            <person name="Elias M."/>
            <person name="Eveleigh R.J."/>
            <person name="Herman E.K."/>
            <person name="Klute M.J."/>
            <person name="Nakayama T."/>
            <person name="Obornik M."/>
            <person name="Reyes-Prieto A."/>
            <person name="Armbrust E.V."/>
            <person name="Aves S.J."/>
            <person name="Beiko R.G."/>
            <person name="Coutinho P."/>
            <person name="Dacks J.B."/>
            <person name="Durnford D.G."/>
            <person name="Fast N.M."/>
            <person name="Green B.R."/>
            <person name="Grisdale C.J."/>
            <person name="Hempel F."/>
            <person name="Henrissat B."/>
            <person name="Hoppner M.P."/>
            <person name="Ishida K."/>
            <person name="Kim E."/>
            <person name="Koreny L."/>
            <person name="Kroth P.G."/>
            <person name="Liu Y."/>
            <person name="Malik S.B."/>
            <person name="Maier U.G."/>
            <person name="McRose D."/>
            <person name="Mock T."/>
            <person name="Neilson J.A."/>
            <person name="Onodera N.T."/>
            <person name="Poole A.M."/>
            <person name="Pritham E.J."/>
            <person name="Richards T.A."/>
            <person name="Rocap G."/>
            <person name="Roy S.W."/>
            <person name="Sarai C."/>
            <person name="Schaack S."/>
            <person name="Shirato S."/>
            <person name="Slamovits C.H."/>
            <person name="Spencer D.F."/>
            <person name="Suzuki S."/>
            <person name="Worden A.Z."/>
            <person name="Zauner S."/>
            <person name="Barry K."/>
            <person name="Bell C."/>
            <person name="Bharti A.K."/>
            <person name="Crow J.A."/>
            <person name="Grimwood J."/>
            <person name="Kramer R."/>
            <person name="Lindquist E."/>
            <person name="Lucas S."/>
            <person name="Salamov A."/>
            <person name="McFadden G.I."/>
            <person name="Lane C.E."/>
            <person name="Keeling P.J."/>
            <person name="Gray M.W."/>
            <person name="Grigoriev I.V."/>
            <person name="Archibald J.M."/>
        </authorList>
    </citation>
    <scope>NUCLEOTIDE SEQUENCE</scope>
    <source>
        <strain evidence="6 8">CCMP2712</strain>
    </source>
</reference>
<proteinExistence type="inferred from homology"/>
<dbReference type="GO" id="GO:0005829">
    <property type="term" value="C:cytosol"/>
    <property type="evidence" value="ECO:0007669"/>
    <property type="project" value="TreeGrafter"/>
</dbReference>
<accession>L1J3S0</accession>
<dbReference type="Proteomes" id="UP000011087">
    <property type="component" value="Unassembled WGS sequence"/>
</dbReference>
<evidence type="ECO:0000256" key="2">
    <source>
        <dbReference type="ARBA" id="ARBA00005790"/>
    </source>
</evidence>
<dbReference type="KEGG" id="gtt:GUITHDRAFT_57789"/>
<evidence type="ECO:0000259" key="5">
    <source>
        <dbReference type="PROSITE" id="PS50052"/>
    </source>
</evidence>
<sequence>GKATLIAKLFDEFPERMAIPVSHTSRAPQEEEKDGVQFWLSDRERMERQAKDGFFLEIVEVDGDLYGTSVDAVNMIRNAGKVAVIHLDLAGVQQLKSSGYKCKIVWITPPSLQVLSDRLKASGVEETEI</sequence>
<evidence type="ECO:0000256" key="3">
    <source>
        <dbReference type="ARBA" id="ARBA00022679"/>
    </source>
</evidence>
<dbReference type="PANTHER" id="PTHR23117">
    <property type="entry name" value="GUANYLATE KINASE-RELATED"/>
    <property type="match status" value="1"/>
</dbReference>
<dbReference type="InterPro" id="IPR008145">
    <property type="entry name" value="GK/Ca_channel_bsu"/>
</dbReference>
<dbReference type="AlphaFoldDB" id="L1J3S0"/>
<dbReference type="PANTHER" id="PTHR23117:SF13">
    <property type="entry name" value="GUANYLATE KINASE"/>
    <property type="match status" value="1"/>
</dbReference>
<comment type="subcellular location">
    <subcellularLocation>
        <location evidence="1">Plastid</location>
        <location evidence="1">Chloroplast</location>
    </subcellularLocation>
</comment>
<gene>
    <name evidence="6" type="ORF">GUITHDRAFT_57789</name>
</gene>